<name>A0A9X2AEI3_9BACL</name>
<reference evidence="1" key="1">
    <citation type="submission" date="2022-03" db="EMBL/GenBank/DDBJ databases">
        <title>Draft Genome Sequence of Firmicute Strain S0AB, a Heterotrophic Iron/Sulfur-Oxidizing Extreme Acidophile.</title>
        <authorList>
            <person name="Vergara E."/>
            <person name="Pakostova E."/>
            <person name="Johnson D.B."/>
            <person name="Holmes D.S."/>
        </authorList>
    </citation>
    <scope>NUCLEOTIDE SEQUENCE</scope>
    <source>
        <strain evidence="1">S0AB</strain>
    </source>
</reference>
<gene>
    <name evidence="1" type="ORF">MM817_02897</name>
</gene>
<evidence type="ECO:0000313" key="2">
    <source>
        <dbReference type="Proteomes" id="UP001139263"/>
    </source>
</evidence>
<dbReference type="InterPro" id="IPR050900">
    <property type="entry name" value="Transposase_IS3/IS150/IS904"/>
</dbReference>
<protein>
    <recommendedName>
        <fullName evidence="3">Integrase catalytic domain-containing protein</fullName>
    </recommendedName>
</protein>
<sequence length="91" mass="10539">MNQLYVPFAVSEKRVQRIMKSLGLRSIVIKKYRPYQADAVYNEGENVLKWDFSTTKKNEKRVSDITYLHTVADGWTYLGSMMDVATNKMIG</sequence>
<accession>A0A9X2AEI3</accession>
<dbReference type="PANTHER" id="PTHR46889:SF4">
    <property type="entry name" value="TRANSPOSASE INSO FOR INSERTION SEQUENCE ELEMENT IS911B-RELATED"/>
    <property type="match status" value="1"/>
</dbReference>
<dbReference type="EMBL" id="JALBUF010000018">
    <property type="protein sequence ID" value="MCI0184600.1"/>
    <property type="molecule type" value="Genomic_DNA"/>
</dbReference>
<dbReference type="Proteomes" id="UP001139263">
    <property type="component" value="Unassembled WGS sequence"/>
</dbReference>
<dbReference type="AlphaFoldDB" id="A0A9X2AEI3"/>
<keyword evidence="2" id="KW-1185">Reference proteome</keyword>
<comment type="caution">
    <text evidence="1">The sequence shown here is derived from an EMBL/GenBank/DDBJ whole genome shotgun (WGS) entry which is preliminary data.</text>
</comment>
<proteinExistence type="predicted"/>
<evidence type="ECO:0008006" key="3">
    <source>
        <dbReference type="Google" id="ProtNLM"/>
    </source>
</evidence>
<evidence type="ECO:0000313" key="1">
    <source>
        <dbReference type="EMBL" id="MCI0184600.1"/>
    </source>
</evidence>
<organism evidence="1 2">
    <name type="scientific">Sulfoacidibacillus ferrooxidans</name>
    <dbReference type="NCBI Taxonomy" id="2005001"/>
    <lineage>
        <taxon>Bacteria</taxon>
        <taxon>Bacillati</taxon>
        <taxon>Bacillota</taxon>
        <taxon>Bacilli</taxon>
        <taxon>Bacillales</taxon>
        <taxon>Alicyclobacillaceae</taxon>
        <taxon>Sulfoacidibacillus</taxon>
    </lineage>
</organism>
<dbReference type="PANTHER" id="PTHR46889">
    <property type="entry name" value="TRANSPOSASE INSF FOR INSERTION SEQUENCE IS3B-RELATED"/>
    <property type="match status" value="1"/>
</dbReference>